<keyword evidence="4" id="KW-0378">Hydrolase</keyword>
<comment type="similarity">
    <text evidence="1">Belongs to the glutaminase family.</text>
</comment>
<evidence type="ECO:0000313" key="6">
    <source>
        <dbReference type="EMBL" id="GIG07405.1"/>
    </source>
</evidence>
<protein>
    <recommendedName>
        <fullName evidence="3">glutaminase</fullName>
        <ecNumber evidence="3">3.5.1.2</ecNumber>
    </recommendedName>
</protein>
<dbReference type="EC" id="3.5.1.2" evidence="3"/>
<evidence type="ECO:0000256" key="3">
    <source>
        <dbReference type="ARBA" id="ARBA00012918"/>
    </source>
</evidence>
<dbReference type="Pfam" id="PF04960">
    <property type="entry name" value="Glutaminase"/>
    <property type="match status" value="1"/>
</dbReference>
<dbReference type="Proteomes" id="UP000630887">
    <property type="component" value="Unassembled WGS sequence"/>
</dbReference>
<comment type="subunit">
    <text evidence="2">Homotetramer.</text>
</comment>
<evidence type="ECO:0000313" key="7">
    <source>
        <dbReference type="Proteomes" id="UP000630887"/>
    </source>
</evidence>
<dbReference type="AlphaFoldDB" id="A0A8J3L429"/>
<keyword evidence="7" id="KW-1185">Reference proteome</keyword>
<comment type="caution">
    <text evidence="6">The sequence shown here is derived from an EMBL/GenBank/DDBJ whole genome shotgun (WGS) entry which is preliminary data.</text>
</comment>
<evidence type="ECO:0000256" key="4">
    <source>
        <dbReference type="ARBA" id="ARBA00022801"/>
    </source>
</evidence>
<dbReference type="GO" id="GO:0004359">
    <property type="term" value="F:glutaminase activity"/>
    <property type="evidence" value="ECO:0007669"/>
    <property type="project" value="UniProtKB-EC"/>
</dbReference>
<evidence type="ECO:0000256" key="2">
    <source>
        <dbReference type="ARBA" id="ARBA00011881"/>
    </source>
</evidence>
<dbReference type="PANTHER" id="PTHR12544">
    <property type="entry name" value="GLUTAMINASE"/>
    <property type="match status" value="1"/>
</dbReference>
<dbReference type="InterPro" id="IPR015868">
    <property type="entry name" value="Glutaminase"/>
</dbReference>
<accession>A0A8J3L429</accession>
<organism evidence="6 7">
    <name type="scientific">Catellatospora coxensis</name>
    <dbReference type="NCBI Taxonomy" id="310354"/>
    <lineage>
        <taxon>Bacteria</taxon>
        <taxon>Bacillati</taxon>
        <taxon>Actinomycetota</taxon>
        <taxon>Actinomycetes</taxon>
        <taxon>Micromonosporales</taxon>
        <taxon>Micromonosporaceae</taxon>
        <taxon>Catellatospora</taxon>
    </lineage>
</organism>
<comment type="catalytic activity">
    <reaction evidence="5">
        <text>L-glutamine + H2O = L-glutamate + NH4(+)</text>
        <dbReference type="Rhea" id="RHEA:15889"/>
        <dbReference type="ChEBI" id="CHEBI:15377"/>
        <dbReference type="ChEBI" id="CHEBI:28938"/>
        <dbReference type="ChEBI" id="CHEBI:29985"/>
        <dbReference type="ChEBI" id="CHEBI:58359"/>
        <dbReference type="EC" id="3.5.1.2"/>
    </reaction>
</comment>
<dbReference type="GO" id="GO:0006537">
    <property type="term" value="P:glutamate biosynthetic process"/>
    <property type="evidence" value="ECO:0007669"/>
    <property type="project" value="TreeGrafter"/>
</dbReference>
<reference evidence="6 7" key="1">
    <citation type="submission" date="2021-01" db="EMBL/GenBank/DDBJ databases">
        <title>Whole genome shotgun sequence of Catellatospora coxensis NBRC 107359.</title>
        <authorList>
            <person name="Komaki H."/>
            <person name="Tamura T."/>
        </authorList>
    </citation>
    <scope>NUCLEOTIDE SEQUENCE [LARGE SCALE GENOMIC DNA]</scope>
    <source>
        <strain evidence="6 7">NBRC 107359</strain>
    </source>
</reference>
<name>A0A8J3L429_9ACTN</name>
<proteinExistence type="inferred from homology"/>
<dbReference type="Gene3D" id="3.40.710.10">
    <property type="entry name" value="DD-peptidase/beta-lactamase superfamily"/>
    <property type="match status" value="1"/>
</dbReference>
<dbReference type="GO" id="GO:0006543">
    <property type="term" value="P:L-glutamine catabolic process"/>
    <property type="evidence" value="ECO:0007669"/>
    <property type="project" value="TreeGrafter"/>
</dbReference>
<dbReference type="SUPFAM" id="SSF56601">
    <property type="entry name" value="beta-lactamase/transpeptidase-like"/>
    <property type="match status" value="1"/>
</dbReference>
<dbReference type="InterPro" id="IPR012338">
    <property type="entry name" value="Beta-lactam/transpept-like"/>
</dbReference>
<dbReference type="EMBL" id="BONI01000034">
    <property type="protein sequence ID" value="GIG07405.1"/>
    <property type="molecule type" value="Genomic_DNA"/>
</dbReference>
<gene>
    <name evidence="6" type="ORF">Cco03nite_41050</name>
</gene>
<evidence type="ECO:0000256" key="5">
    <source>
        <dbReference type="ARBA" id="ARBA00049534"/>
    </source>
</evidence>
<evidence type="ECO:0000256" key="1">
    <source>
        <dbReference type="ARBA" id="ARBA00011076"/>
    </source>
</evidence>
<sequence>MAAYGDLHQPVDTVPAHYVWQCAIAASCRDLALAGLLLARGGVRADGRRLLSAQDTRRVNATMLTSGAYDASPDLADRIGLPLRSGVGGGILAVAPRLGAVCAWGPGLDSSGNSIAGQLALEHFAALTGWSVF</sequence>
<dbReference type="PANTHER" id="PTHR12544:SF29">
    <property type="entry name" value="GLUTAMINASE"/>
    <property type="match status" value="1"/>
</dbReference>